<dbReference type="OrthoDB" id="7471569at2"/>
<dbReference type="RefSeq" id="WP_105731988.1">
    <property type="nucleotide sequence ID" value="NZ_PVBT01000001.1"/>
</dbReference>
<name>A0A2S9JWR0_9HYPH</name>
<dbReference type="Gene3D" id="1.10.10.10">
    <property type="entry name" value="Winged helix-like DNA-binding domain superfamily/Winged helix DNA-binding domain"/>
    <property type="match status" value="1"/>
</dbReference>
<dbReference type="InterPro" id="IPR036388">
    <property type="entry name" value="WH-like_DNA-bd_sf"/>
</dbReference>
<dbReference type="EMBL" id="PVBT01000001">
    <property type="protein sequence ID" value="PRD57746.1"/>
    <property type="molecule type" value="Genomic_DNA"/>
</dbReference>
<dbReference type="SUPFAM" id="SSF46785">
    <property type="entry name" value="Winged helix' DNA-binding domain"/>
    <property type="match status" value="1"/>
</dbReference>
<accession>A0A2S9JWR0</accession>
<sequence>MKTITFKVQTLASALDDVEIAWKTGEAETTPQFSFVTWEVMHKILSPKRLEIVTAMAGAGPLSIREIARRVERDFKGVHADVTLLLNAGVITKTGTGKMIFPYDKIHVDFEISAAA</sequence>
<proteinExistence type="predicted"/>
<organism evidence="1 2">
    <name type="scientific">Phyllobacterium myrsinacearum</name>
    <dbReference type="NCBI Taxonomy" id="28101"/>
    <lineage>
        <taxon>Bacteria</taxon>
        <taxon>Pseudomonadati</taxon>
        <taxon>Pseudomonadota</taxon>
        <taxon>Alphaproteobacteria</taxon>
        <taxon>Hyphomicrobiales</taxon>
        <taxon>Phyllobacteriaceae</taxon>
        <taxon>Phyllobacterium</taxon>
    </lineage>
</organism>
<evidence type="ECO:0000313" key="1">
    <source>
        <dbReference type="EMBL" id="PRD57746.1"/>
    </source>
</evidence>
<dbReference type="InterPro" id="IPR036390">
    <property type="entry name" value="WH_DNA-bd_sf"/>
</dbReference>
<protein>
    <submittedName>
        <fullName evidence="1">Uncharacterized protein</fullName>
    </submittedName>
</protein>
<reference evidence="1 2" key="1">
    <citation type="submission" date="2018-02" db="EMBL/GenBank/DDBJ databases">
        <title>The draft genome of Phyllobacterium myrsinacearum DSM5892.</title>
        <authorList>
            <person name="Li L."/>
            <person name="Liu L."/>
            <person name="Zhang X."/>
            <person name="Wang T."/>
        </authorList>
    </citation>
    <scope>NUCLEOTIDE SEQUENCE [LARGE SCALE GENOMIC DNA]</scope>
    <source>
        <strain evidence="1 2">DSM 5892</strain>
    </source>
</reference>
<dbReference type="Proteomes" id="UP000238563">
    <property type="component" value="Unassembled WGS sequence"/>
</dbReference>
<evidence type="ECO:0000313" key="2">
    <source>
        <dbReference type="Proteomes" id="UP000238563"/>
    </source>
</evidence>
<comment type="caution">
    <text evidence="1">The sequence shown here is derived from an EMBL/GenBank/DDBJ whole genome shotgun (WGS) entry which is preliminary data.</text>
</comment>
<keyword evidence="2" id="KW-1185">Reference proteome</keyword>
<dbReference type="AlphaFoldDB" id="A0A2S9JWR0"/>
<gene>
    <name evidence="1" type="ORF">C5750_00900</name>
</gene>
<dbReference type="Pfam" id="PF25212">
    <property type="entry name" value="HVO_A0114"/>
    <property type="match status" value="1"/>
</dbReference>